<reference evidence="2" key="1">
    <citation type="submission" date="2018-02" db="EMBL/GenBank/DDBJ databases">
        <title>Rhizophora mucronata_Transcriptome.</title>
        <authorList>
            <person name="Meera S.P."/>
            <person name="Sreeshan A."/>
            <person name="Augustine A."/>
        </authorList>
    </citation>
    <scope>NUCLEOTIDE SEQUENCE</scope>
    <source>
        <tissue evidence="2">Leaf</tissue>
    </source>
</reference>
<name>A0A2P2QHJ3_RHIMU</name>
<proteinExistence type="predicted"/>
<accession>A0A2P2QHJ3</accession>
<dbReference type="EMBL" id="GGEC01085871">
    <property type="protein sequence ID" value="MBX66355.1"/>
    <property type="molecule type" value="Transcribed_RNA"/>
</dbReference>
<feature type="signal peptide" evidence="1">
    <location>
        <begin position="1"/>
        <end position="17"/>
    </location>
</feature>
<dbReference type="AlphaFoldDB" id="A0A2P2QHJ3"/>
<organism evidence="2">
    <name type="scientific">Rhizophora mucronata</name>
    <name type="common">Asiatic mangrove</name>
    <dbReference type="NCBI Taxonomy" id="61149"/>
    <lineage>
        <taxon>Eukaryota</taxon>
        <taxon>Viridiplantae</taxon>
        <taxon>Streptophyta</taxon>
        <taxon>Embryophyta</taxon>
        <taxon>Tracheophyta</taxon>
        <taxon>Spermatophyta</taxon>
        <taxon>Magnoliopsida</taxon>
        <taxon>eudicotyledons</taxon>
        <taxon>Gunneridae</taxon>
        <taxon>Pentapetalae</taxon>
        <taxon>rosids</taxon>
        <taxon>fabids</taxon>
        <taxon>Malpighiales</taxon>
        <taxon>Rhizophoraceae</taxon>
        <taxon>Rhizophora</taxon>
    </lineage>
</organism>
<sequence>MLGITWCILQLLRPICTFTSDNLLISYLLLAGHRRNRLFS</sequence>
<evidence type="ECO:0000313" key="2">
    <source>
        <dbReference type="EMBL" id="MBX66355.1"/>
    </source>
</evidence>
<evidence type="ECO:0000256" key="1">
    <source>
        <dbReference type="SAM" id="SignalP"/>
    </source>
</evidence>
<protein>
    <submittedName>
        <fullName evidence="2">Uncharacterized protein</fullName>
    </submittedName>
</protein>
<keyword evidence="1" id="KW-0732">Signal</keyword>
<feature type="chain" id="PRO_5015145971" evidence="1">
    <location>
        <begin position="18"/>
        <end position="40"/>
    </location>
</feature>